<dbReference type="InterPro" id="IPR036286">
    <property type="entry name" value="LexA/Signal_pep-like_sf"/>
</dbReference>
<dbReference type="CDD" id="cd06462">
    <property type="entry name" value="Peptidase_S24_S26"/>
    <property type="match status" value="1"/>
</dbReference>
<dbReference type="RefSeq" id="WP_344656258.1">
    <property type="nucleotide sequence ID" value="NZ_BAAAQM010000006.1"/>
</dbReference>
<dbReference type="InterPro" id="IPR000223">
    <property type="entry name" value="Pept_S26A_signal_pept_1"/>
</dbReference>
<comment type="similarity">
    <text evidence="2 3">Belongs to the peptidase S26 family.</text>
</comment>
<evidence type="ECO:0000256" key="3">
    <source>
        <dbReference type="RuleBase" id="RU362042"/>
    </source>
</evidence>
<dbReference type="Pfam" id="PF10502">
    <property type="entry name" value="Peptidase_S26"/>
    <property type="match status" value="2"/>
</dbReference>
<evidence type="ECO:0000259" key="4">
    <source>
        <dbReference type="Pfam" id="PF10502"/>
    </source>
</evidence>
<evidence type="ECO:0000256" key="2">
    <source>
        <dbReference type="ARBA" id="ARBA00009370"/>
    </source>
</evidence>
<dbReference type="Gene3D" id="2.10.109.10">
    <property type="entry name" value="Umud Fragment, subunit A"/>
    <property type="match status" value="1"/>
</dbReference>
<keyword evidence="3" id="KW-0378">Hydrolase</keyword>
<protein>
    <recommendedName>
        <fullName evidence="3">Signal peptidase I</fullName>
        <ecNumber evidence="3">3.4.21.89</ecNumber>
    </recommendedName>
</protein>
<feature type="domain" description="Peptidase S26" evidence="4">
    <location>
        <begin position="103"/>
        <end position="138"/>
    </location>
</feature>
<dbReference type="EC" id="3.4.21.89" evidence="3"/>
<dbReference type="NCBIfam" id="TIGR02227">
    <property type="entry name" value="sigpep_I_bact"/>
    <property type="match status" value="1"/>
</dbReference>
<evidence type="ECO:0000256" key="1">
    <source>
        <dbReference type="ARBA" id="ARBA00004401"/>
    </source>
</evidence>
<dbReference type="InterPro" id="IPR019533">
    <property type="entry name" value="Peptidase_S26"/>
</dbReference>
<organism evidence="5 6">
    <name type="scientific">Catenulispora subtropica</name>
    <dbReference type="NCBI Taxonomy" id="450798"/>
    <lineage>
        <taxon>Bacteria</taxon>
        <taxon>Bacillati</taxon>
        <taxon>Actinomycetota</taxon>
        <taxon>Actinomycetes</taxon>
        <taxon>Catenulisporales</taxon>
        <taxon>Catenulisporaceae</taxon>
        <taxon>Catenulispora</taxon>
    </lineage>
</organism>
<sequence>MNVTLVAVGVLVLAFVATAAVVLVRTRRGFVTITVEGMSMSPALLDGDRVLVSRRARTAARNGDVVVVERPGDDGWFIKRVVATGGETIPDAVRARRGLPDGAVVASGEVMVLGDHPASEDSKQWGALPVDRVVGVVVRKL</sequence>
<name>A0ABN2QXV5_9ACTN</name>
<accession>A0ABN2QXV5</accession>
<dbReference type="PRINTS" id="PR00727">
    <property type="entry name" value="LEADERPTASE"/>
</dbReference>
<reference evidence="5 6" key="1">
    <citation type="journal article" date="2019" name="Int. J. Syst. Evol. Microbiol.">
        <title>The Global Catalogue of Microorganisms (GCM) 10K type strain sequencing project: providing services to taxonomists for standard genome sequencing and annotation.</title>
        <authorList>
            <consortium name="The Broad Institute Genomics Platform"/>
            <consortium name="The Broad Institute Genome Sequencing Center for Infectious Disease"/>
            <person name="Wu L."/>
            <person name="Ma J."/>
        </authorList>
    </citation>
    <scope>NUCLEOTIDE SEQUENCE [LARGE SCALE GENOMIC DNA]</scope>
    <source>
        <strain evidence="5 6">JCM 16013</strain>
    </source>
</reference>
<dbReference type="PANTHER" id="PTHR43390">
    <property type="entry name" value="SIGNAL PEPTIDASE I"/>
    <property type="match status" value="1"/>
</dbReference>
<gene>
    <name evidence="5" type="ORF">GCM10009838_15660</name>
</gene>
<proteinExistence type="inferred from homology"/>
<keyword evidence="6" id="KW-1185">Reference proteome</keyword>
<feature type="domain" description="Peptidase S26" evidence="4">
    <location>
        <begin position="12"/>
        <end position="89"/>
    </location>
</feature>
<dbReference type="SUPFAM" id="SSF51306">
    <property type="entry name" value="LexA/Signal peptidase"/>
    <property type="match status" value="1"/>
</dbReference>
<dbReference type="Proteomes" id="UP001499854">
    <property type="component" value="Unassembled WGS sequence"/>
</dbReference>
<comment type="subcellular location">
    <subcellularLocation>
        <location evidence="1">Cell membrane</location>
        <topology evidence="1">Single-pass type II membrane protein</topology>
    </subcellularLocation>
    <subcellularLocation>
        <location evidence="3">Membrane</location>
        <topology evidence="3">Single-pass type II membrane protein</topology>
    </subcellularLocation>
</comment>
<evidence type="ECO:0000313" key="6">
    <source>
        <dbReference type="Proteomes" id="UP001499854"/>
    </source>
</evidence>
<comment type="caution">
    <text evidence="5">The sequence shown here is derived from an EMBL/GenBank/DDBJ whole genome shotgun (WGS) entry which is preliminary data.</text>
</comment>
<dbReference type="PANTHER" id="PTHR43390:SF1">
    <property type="entry name" value="CHLOROPLAST PROCESSING PEPTIDASE"/>
    <property type="match status" value="1"/>
</dbReference>
<evidence type="ECO:0000313" key="5">
    <source>
        <dbReference type="EMBL" id="GAA1960111.1"/>
    </source>
</evidence>
<keyword evidence="3" id="KW-0645">Protease</keyword>
<dbReference type="EMBL" id="BAAAQM010000006">
    <property type="protein sequence ID" value="GAA1960111.1"/>
    <property type="molecule type" value="Genomic_DNA"/>
</dbReference>
<comment type="catalytic activity">
    <reaction evidence="3">
        <text>Cleavage of hydrophobic, N-terminal signal or leader sequences from secreted and periplasmic proteins.</text>
        <dbReference type="EC" id="3.4.21.89"/>
    </reaction>
</comment>